<dbReference type="AlphaFoldDB" id="A0A9E5MM37"/>
<dbReference type="EMBL" id="JAAONZ010000007">
    <property type="protein sequence ID" value="NHO66188.1"/>
    <property type="molecule type" value="Genomic_DNA"/>
</dbReference>
<name>A0A9E5MM37_9GAMM</name>
<organism evidence="1 2">
    <name type="scientific">Pseudomaricurvus hydrocarbonicus</name>
    <dbReference type="NCBI Taxonomy" id="1470433"/>
    <lineage>
        <taxon>Bacteria</taxon>
        <taxon>Pseudomonadati</taxon>
        <taxon>Pseudomonadota</taxon>
        <taxon>Gammaproteobacteria</taxon>
        <taxon>Cellvibrionales</taxon>
        <taxon>Cellvibrionaceae</taxon>
        <taxon>Pseudomaricurvus</taxon>
    </lineage>
</organism>
<dbReference type="RefSeq" id="WP_167186530.1">
    <property type="nucleotide sequence ID" value="NZ_JAAONZ010000007.1"/>
</dbReference>
<gene>
    <name evidence="1" type="ORF">G8770_11595</name>
</gene>
<evidence type="ECO:0000313" key="1">
    <source>
        <dbReference type="EMBL" id="NHO66188.1"/>
    </source>
</evidence>
<proteinExistence type="predicted"/>
<reference evidence="1" key="1">
    <citation type="submission" date="2020-03" db="EMBL/GenBank/DDBJ databases">
        <authorList>
            <person name="Guo F."/>
        </authorList>
    </citation>
    <scope>NUCLEOTIDE SEQUENCE</scope>
    <source>
        <strain evidence="1">JCM 30134</strain>
    </source>
</reference>
<sequence>MAKRVVSEKKFPQPLLNIIWWCTTVVVFSLASTVKAQQFVGDNQWVAPYGVSTLAATVGEEYAQLYVIGSLVPEWEFNVQLTNYYDDPRDDDDSYVATNLFVKRRLLQSDDELTGYSIVAGTGSFPEHQEDGEVAKAFKSYWVTGTATYAFLDDNLLLDVLPGVSVNLDSGDDSETAWGFTWSSRAALYGVVPQSALVAEVFGTAGEAYAEPSYRLGVRWESPKFVAAFTYSDAFDGSGGAGFEVGIIYFTEPRFCWGGCR</sequence>
<evidence type="ECO:0000313" key="2">
    <source>
        <dbReference type="Proteomes" id="UP000787472"/>
    </source>
</evidence>
<comment type="caution">
    <text evidence="1">The sequence shown here is derived from an EMBL/GenBank/DDBJ whole genome shotgun (WGS) entry which is preliminary data.</text>
</comment>
<accession>A0A9E5MM37</accession>
<protein>
    <submittedName>
        <fullName evidence="1">Uncharacterized protein</fullName>
    </submittedName>
</protein>
<dbReference type="Proteomes" id="UP000787472">
    <property type="component" value="Unassembled WGS sequence"/>
</dbReference>
<keyword evidence="2" id="KW-1185">Reference proteome</keyword>